<protein>
    <recommendedName>
        <fullName evidence="3">Cathepsin propeptide inhibitor domain-containing protein</fullName>
    </recommendedName>
</protein>
<proteinExistence type="predicted"/>
<dbReference type="Pfam" id="PF08246">
    <property type="entry name" value="Inhibitor_I29"/>
    <property type="match status" value="1"/>
</dbReference>
<dbReference type="OrthoDB" id="190265at2759"/>
<keyword evidence="1" id="KW-0472">Membrane</keyword>
<dbReference type="EMBL" id="CAJJDP010000059">
    <property type="protein sequence ID" value="CAD8172637.1"/>
    <property type="molecule type" value="Genomic_DNA"/>
</dbReference>
<reference evidence="4" key="1">
    <citation type="submission" date="2021-01" db="EMBL/GenBank/DDBJ databases">
        <authorList>
            <consortium name="Genoscope - CEA"/>
            <person name="William W."/>
        </authorList>
    </citation>
    <scope>NUCLEOTIDE SEQUENCE</scope>
</reference>
<keyword evidence="2" id="KW-0732">Signal</keyword>
<organism evidence="4 5">
    <name type="scientific">Paramecium octaurelia</name>
    <dbReference type="NCBI Taxonomy" id="43137"/>
    <lineage>
        <taxon>Eukaryota</taxon>
        <taxon>Sar</taxon>
        <taxon>Alveolata</taxon>
        <taxon>Ciliophora</taxon>
        <taxon>Intramacronucleata</taxon>
        <taxon>Oligohymenophorea</taxon>
        <taxon>Peniculida</taxon>
        <taxon>Parameciidae</taxon>
        <taxon>Paramecium</taxon>
    </lineage>
</organism>
<evidence type="ECO:0000313" key="5">
    <source>
        <dbReference type="Proteomes" id="UP000683925"/>
    </source>
</evidence>
<dbReference type="SMART" id="SM00848">
    <property type="entry name" value="Inhibitor_I29"/>
    <property type="match status" value="1"/>
</dbReference>
<feature type="chain" id="PRO_5035804656" description="Cathepsin propeptide inhibitor domain-containing protein" evidence="2">
    <location>
        <begin position="22"/>
        <end position="150"/>
    </location>
</feature>
<dbReference type="AlphaFoldDB" id="A0A8S1V7B4"/>
<evidence type="ECO:0000313" key="4">
    <source>
        <dbReference type="EMBL" id="CAD8172637.1"/>
    </source>
</evidence>
<feature type="transmembrane region" description="Helical" evidence="1">
    <location>
        <begin position="89"/>
        <end position="112"/>
    </location>
</feature>
<dbReference type="InterPro" id="IPR013201">
    <property type="entry name" value="Prot_inhib_I29"/>
</dbReference>
<evidence type="ECO:0000256" key="2">
    <source>
        <dbReference type="SAM" id="SignalP"/>
    </source>
</evidence>
<dbReference type="Proteomes" id="UP000683925">
    <property type="component" value="Unassembled WGS sequence"/>
</dbReference>
<keyword evidence="1" id="KW-1133">Transmembrane helix</keyword>
<comment type="caution">
    <text evidence="4">The sequence shown here is derived from an EMBL/GenBank/DDBJ whole genome shotgun (WGS) entry which is preliminary data.</text>
</comment>
<feature type="domain" description="Cathepsin propeptide inhibitor" evidence="3">
    <location>
        <begin position="30"/>
        <end position="86"/>
    </location>
</feature>
<gene>
    <name evidence="4" type="ORF">POCTA_138.1.T0600216</name>
</gene>
<sequence length="150" mass="17900">MNKPLIALLTTVLHATTSYLGQEDPLRTLYQEWKQKYETRYTSQFEDEYRFEIFKQNYNYYQEVNSRQSNYTLGINQFATLTDEEFESIYLIFLLLRLMNLLLHLIFLNLLIGHQKLIQLRTKVHVDQAGHSQPLVLLKPFSSLLREHIS</sequence>
<evidence type="ECO:0000256" key="1">
    <source>
        <dbReference type="SAM" id="Phobius"/>
    </source>
</evidence>
<accession>A0A8S1V7B4</accession>
<name>A0A8S1V7B4_PAROT</name>
<feature type="signal peptide" evidence="2">
    <location>
        <begin position="1"/>
        <end position="21"/>
    </location>
</feature>
<evidence type="ECO:0000259" key="3">
    <source>
        <dbReference type="SMART" id="SM00848"/>
    </source>
</evidence>
<keyword evidence="1" id="KW-0812">Transmembrane</keyword>
<keyword evidence="5" id="KW-1185">Reference proteome</keyword>